<evidence type="ECO:0000256" key="5">
    <source>
        <dbReference type="SAM" id="Phobius"/>
    </source>
</evidence>
<evidence type="ECO:0000256" key="2">
    <source>
        <dbReference type="ARBA" id="ARBA00023136"/>
    </source>
</evidence>
<name>A0A5R9INI2_9GAMM</name>
<protein>
    <submittedName>
        <fullName evidence="8">Sortase-associated OmpA-like protein PdsO</fullName>
    </submittedName>
</protein>
<dbReference type="CDD" id="cd07185">
    <property type="entry name" value="OmpA_C-like"/>
    <property type="match status" value="1"/>
</dbReference>
<keyword evidence="9" id="KW-1185">Reference proteome</keyword>
<comment type="caution">
    <text evidence="8">The sequence shown here is derived from an EMBL/GenBank/DDBJ whole genome shotgun (WGS) entry which is preliminary data.</text>
</comment>
<evidence type="ECO:0000259" key="7">
    <source>
        <dbReference type="PROSITE" id="PS51123"/>
    </source>
</evidence>
<dbReference type="GO" id="GO:0009279">
    <property type="term" value="C:cell outer membrane"/>
    <property type="evidence" value="ECO:0007669"/>
    <property type="project" value="UniProtKB-SubCell"/>
</dbReference>
<evidence type="ECO:0000256" key="6">
    <source>
        <dbReference type="SAM" id="SignalP"/>
    </source>
</evidence>
<proteinExistence type="predicted"/>
<dbReference type="PRINTS" id="PR01021">
    <property type="entry name" value="OMPADOMAIN"/>
</dbReference>
<comment type="subcellular location">
    <subcellularLocation>
        <location evidence="1">Cell outer membrane</location>
    </subcellularLocation>
</comment>
<dbReference type="InterPro" id="IPR036737">
    <property type="entry name" value="OmpA-like_sf"/>
</dbReference>
<dbReference type="Proteomes" id="UP000307790">
    <property type="component" value="Unassembled WGS sequence"/>
</dbReference>
<dbReference type="InterPro" id="IPR006664">
    <property type="entry name" value="OMP_bac"/>
</dbReference>
<keyword evidence="2 4" id="KW-0472">Membrane</keyword>
<dbReference type="InterPro" id="IPR006665">
    <property type="entry name" value="OmpA-like"/>
</dbReference>
<dbReference type="PANTHER" id="PTHR30329">
    <property type="entry name" value="STATOR ELEMENT OF FLAGELLAR MOTOR COMPLEX"/>
    <property type="match status" value="1"/>
</dbReference>
<feature type="chain" id="PRO_5024270258" evidence="6">
    <location>
        <begin position="28"/>
        <end position="243"/>
    </location>
</feature>
<reference evidence="8 9" key="1">
    <citation type="submission" date="2019-05" db="EMBL/GenBank/DDBJ databases">
        <title>Genome sequences of Thalassotalea litorea 1K03283.</title>
        <authorList>
            <person name="Zhang D."/>
        </authorList>
    </citation>
    <scope>NUCLEOTIDE SEQUENCE [LARGE SCALE GENOMIC DNA]</scope>
    <source>
        <strain evidence="8 9">MCCC 1K03283</strain>
    </source>
</reference>
<feature type="transmembrane region" description="Helical" evidence="5">
    <location>
        <begin position="43"/>
        <end position="67"/>
    </location>
</feature>
<evidence type="ECO:0000256" key="1">
    <source>
        <dbReference type="ARBA" id="ARBA00004442"/>
    </source>
</evidence>
<keyword evidence="3" id="KW-0998">Cell outer membrane</keyword>
<keyword evidence="5" id="KW-0812">Transmembrane</keyword>
<dbReference type="EMBL" id="VCBC01000004">
    <property type="protein sequence ID" value="TLU66832.1"/>
    <property type="molecule type" value="Genomic_DNA"/>
</dbReference>
<keyword evidence="6" id="KW-0732">Signal</keyword>
<dbReference type="Gene3D" id="3.30.1330.60">
    <property type="entry name" value="OmpA-like domain"/>
    <property type="match status" value="1"/>
</dbReference>
<feature type="domain" description="OmpA-like" evidence="7">
    <location>
        <begin position="121"/>
        <end position="237"/>
    </location>
</feature>
<dbReference type="InterPro" id="IPR050330">
    <property type="entry name" value="Bact_OuterMem_StrucFunc"/>
</dbReference>
<feature type="signal peptide" evidence="6">
    <location>
        <begin position="1"/>
        <end position="27"/>
    </location>
</feature>
<dbReference type="SUPFAM" id="SSF103088">
    <property type="entry name" value="OmpA-like"/>
    <property type="match status" value="1"/>
</dbReference>
<evidence type="ECO:0000313" key="8">
    <source>
        <dbReference type="EMBL" id="TLU66832.1"/>
    </source>
</evidence>
<dbReference type="OrthoDB" id="7061829at2"/>
<gene>
    <name evidence="8" type="primary">pdsO</name>
    <name evidence="8" type="ORF">FE810_04820</name>
</gene>
<dbReference type="PANTHER" id="PTHR30329:SF21">
    <property type="entry name" value="LIPOPROTEIN YIAD-RELATED"/>
    <property type="match status" value="1"/>
</dbReference>
<evidence type="ECO:0000313" key="9">
    <source>
        <dbReference type="Proteomes" id="UP000307790"/>
    </source>
</evidence>
<keyword evidence="5" id="KW-1133">Transmembrane helix</keyword>
<dbReference type="RefSeq" id="WP_138318897.1">
    <property type="nucleotide sequence ID" value="NZ_VCBC01000004.1"/>
</dbReference>
<organism evidence="8 9">
    <name type="scientific">Thalassotalea litorea</name>
    <dbReference type="NCBI Taxonomy" id="2020715"/>
    <lineage>
        <taxon>Bacteria</taxon>
        <taxon>Pseudomonadati</taxon>
        <taxon>Pseudomonadota</taxon>
        <taxon>Gammaproteobacteria</taxon>
        <taxon>Alteromonadales</taxon>
        <taxon>Colwelliaceae</taxon>
        <taxon>Thalassotalea</taxon>
    </lineage>
</organism>
<dbReference type="AlphaFoldDB" id="A0A5R9INI2"/>
<sequence length="243" mass="26338">MTLNQFKTLTVGLFFAALMAQPLQANASSGKTMADELSKEQAIGISSGAVIGAIFGGPPGAFLAAVLGDMIAKNMMVHEELDEVKTQLVVTEQSYQRQLTSLQQQNHQQLIDAKHQHQQVLIDQAENFLMSLMFANGSSEVASQYQPQIVAMAALLKQNPDITINLSGYTDTLGSKDKNLALAEERVMAVKTMLLVNGVNEIQIQSEAIGEVRQGDSENAVPSSFDRRVVMQLTATQTEVAKN</sequence>
<accession>A0A5R9INI2</accession>
<dbReference type="PROSITE" id="PS51123">
    <property type="entry name" value="OMPA_2"/>
    <property type="match status" value="1"/>
</dbReference>
<dbReference type="NCBIfam" id="TIGR03789">
    <property type="entry name" value="pdsO"/>
    <property type="match status" value="1"/>
</dbReference>
<dbReference type="Pfam" id="PF00691">
    <property type="entry name" value="OmpA"/>
    <property type="match status" value="1"/>
</dbReference>
<evidence type="ECO:0000256" key="4">
    <source>
        <dbReference type="PROSITE-ProRule" id="PRU00473"/>
    </source>
</evidence>
<evidence type="ECO:0000256" key="3">
    <source>
        <dbReference type="ARBA" id="ARBA00023237"/>
    </source>
</evidence>
<dbReference type="InterPro" id="IPR022511">
    <property type="entry name" value="PdsO"/>
</dbReference>